<keyword evidence="3" id="KW-1185">Reference proteome</keyword>
<evidence type="ECO:0000313" key="2">
    <source>
        <dbReference type="EMBL" id="GAA1982635.1"/>
    </source>
</evidence>
<dbReference type="Proteomes" id="UP001500013">
    <property type="component" value="Unassembled WGS sequence"/>
</dbReference>
<dbReference type="Pfam" id="PF00583">
    <property type="entry name" value="Acetyltransf_1"/>
    <property type="match status" value="1"/>
</dbReference>
<dbReference type="PROSITE" id="PS51186">
    <property type="entry name" value="GNAT"/>
    <property type="match status" value="1"/>
</dbReference>
<evidence type="ECO:0000313" key="3">
    <source>
        <dbReference type="Proteomes" id="UP001500013"/>
    </source>
</evidence>
<proteinExistence type="predicted"/>
<reference evidence="2 3" key="1">
    <citation type="journal article" date="2019" name="Int. J. Syst. Evol. Microbiol.">
        <title>The Global Catalogue of Microorganisms (GCM) 10K type strain sequencing project: providing services to taxonomists for standard genome sequencing and annotation.</title>
        <authorList>
            <consortium name="The Broad Institute Genomics Platform"/>
            <consortium name="The Broad Institute Genome Sequencing Center for Infectious Disease"/>
            <person name="Wu L."/>
            <person name="Ma J."/>
        </authorList>
    </citation>
    <scope>NUCLEOTIDE SEQUENCE [LARGE SCALE GENOMIC DNA]</scope>
    <source>
        <strain evidence="2 3">JCM 15628</strain>
    </source>
</reference>
<feature type="domain" description="N-acetyltransferase" evidence="1">
    <location>
        <begin position="123"/>
        <end position="263"/>
    </location>
</feature>
<dbReference type="SUPFAM" id="SSF55729">
    <property type="entry name" value="Acyl-CoA N-acyltransferases (Nat)"/>
    <property type="match status" value="1"/>
</dbReference>
<sequence length="263" mass="28307">MTTNWDAASVLAASNVWAWVPDGAPHVRNAEYLVVAYPDWFITPTSARVFGSDRDATELADEICGIARQWGRGRLWWRLSEFTRPSGLEPLLEERGATVVDRMDVLAMPIADGVPHLPVPDDVRVRQVTDEQTVRDALAVGNDAFGGEDPSAEQVATSLAEVQAGLADGTGARWVAYLDGRPAGTGGYTLAEDVCRLWGGATHSSLRGRGAYRAVLAERLAAARAAGATLALTHGVVDTSSPILRRLGFTRYGEERVLVQDLP</sequence>
<organism evidence="2 3">
    <name type="scientific">Terrabacter lapilli</name>
    <dbReference type="NCBI Taxonomy" id="436231"/>
    <lineage>
        <taxon>Bacteria</taxon>
        <taxon>Bacillati</taxon>
        <taxon>Actinomycetota</taxon>
        <taxon>Actinomycetes</taxon>
        <taxon>Micrococcales</taxon>
        <taxon>Intrasporangiaceae</taxon>
        <taxon>Terrabacter</taxon>
    </lineage>
</organism>
<dbReference type="InterPro" id="IPR016181">
    <property type="entry name" value="Acyl_CoA_acyltransferase"/>
</dbReference>
<dbReference type="Gene3D" id="3.40.630.30">
    <property type="match status" value="1"/>
</dbReference>
<accession>A0ABN2S933</accession>
<evidence type="ECO:0000259" key="1">
    <source>
        <dbReference type="PROSITE" id="PS51186"/>
    </source>
</evidence>
<dbReference type="EMBL" id="BAAAPU010000007">
    <property type="protein sequence ID" value="GAA1982635.1"/>
    <property type="molecule type" value="Genomic_DNA"/>
</dbReference>
<protein>
    <recommendedName>
        <fullName evidence="1">N-acetyltransferase domain-containing protein</fullName>
    </recommendedName>
</protein>
<dbReference type="RefSeq" id="WP_344062738.1">
    <property type="nucleotide sequence ID" value="NZ_BAAAPU010000007.1"/>
</dbReference>
<gene>
    <name evidence="2" type="ORF">GCM10009817_24930</name>
</gene>
<comment type="caution">
    <text evidence="2">The sequence shown here is derived from an EMBL/GenBank/DDBJ whole genome shotgun (WGS) entry which is preliminary data.</text>
</comment>
<dbReference type="InterPro" id="IPR000182">
    <property type="entry name" value="GNAT_dom"/>
</dbReference>
<name>A0ABN2S933_9MICO</name>